<comment type="caution">
    <text evidence="7">The sequence shown here is derived from an EMBL/GenBank/DDBJ whole genome shotgun (WGS) entry which is preliminary data.</text>
</comment>
<dbReference type="SUPFAM" id="SSF55681">
    <property type="entry name" value="Class II aaRS and biotin synthetases"/>
    <property type="match status" value="1"/>
</dbReference>
<sequence length="266" mass="28456">MNSGHAQYSGALKREAFVPGWAKGIQRLDTVGSTQEEAKLLAEGGAMEGTTVMAEAQTGGRGRMGRKWHSPHGKGIWMSLVLRPALPLALTPQLTLLAGVAVCTAIREVTGVPAGIKWPNDLLAGGRKICGILLESSLREGGLHYCIAGIGIAANLTEEDYPEELRGIGTSLLIEGGGIPVDRTRLAEAVLEELEYLYHVYMEQGFQPVKELWESMSVTLGRQVYVNTPQGRTEATAVGLSDNGGLLLRNESGEVVSVLSGEIEMF</sequence>
<keyword evidence="3" id="KW-0067">ATP-binding</keyword>
<name>A0ABS4NMY2_9BACL</name>
<reference evidence="7 8" key="1">
    <citation type="submission" date="2021-03" db="EMBL/GenBank/DDBJ databases">
        <title>Genomic Encyclopedia of Type Strains, Phase IV (KMG-IV): sequencing the most valuable type-strain genomes for metagenomic binning, comparative biology and taxonomic classification.</title>
        <authorList>
            <person name="Goeker M."/>
        </authorList>
    </citation>
    <scope>NUCLEOTIDE SEQUENCE [LARGE SCALE GENOMIC DNA]</scope>
    <source>
        <strain evidence="7 8">DSM 101953</strain>
    </source>
</reference>
<dbReference type="InterPro" id="IPR045864">
    <property type="entry name" value="aa-tRNA-synth_II/BPL/LPL"/>
</dbReference>
<keyword evidence="2" id="KW-0547">Nucleotide-binding</keyword>
<dbReference type="EC" id="6.3.4.15" evidence="5"/>
<dbReference type="Gene3D" id="2.30.30.100">
    <property type="match status" value="1"/>
</dbReference>
<dbReference type="PANTHER" id="PTHR12835">
    <property type="entry name" value="BIOTIN PROTEIN LIGASE"/>
    <property type="match status" value="1"/>
</dbReference>
<dbReference type="Pfam" id="PF02237">
    <property type="entry name" value="BPL_C"/>
    <property type="match status" value="1"/>
</dbReference>
<dbReference type="RefSeq" id="WP_245367977.1">
    <property type="nucleotide sequence ID" value="NZ_JAGGLV010000002.1"/>
</dbReference>
<evidence type="ECO:0000313" key="8">
    <source>
        <dbReference type="Proteomes" id="UP000773462"/>
    </source>
</evidence>
<evidence type="ECO:0000256" key="1">
    <source>
        <dbReference type="ARBA" id="ARBA00022598"/>
    </source>
</evidence>
<evidence type="ECO:0000256" key="2">
    <source>
        <dbReference type="ARBA" id="ARBA00022741"/>
    </source>
</evidence>
<accession>A0ABS4NMY2</accession>
<dbReference type="InterPro" id="IPR004143">
    <property type="entry name" value="BPL_LPL_catalytic"/>
</dbReference>
<evidence type="ECO:0000256" key="5">
    <source>
        <dbReference type="ARBA" id="ARBA00024227"/>
    </source>
</evidence>
<dbReference type="InterPro" id="IPR003142">
    <property type="entry name" value="BPL_C"/>
</dbReference>
<dbReference type="SUPFAM" id="SSF50037">
    <property type="entry name" value="C-terminal domain of transcriptional repressors"/>
    <property type="match status" value="1"/>
</dbReference>
<evidence type="ECO:0000313" key="7">
    <source>
        <dbReference type="EMBL" id="MBP2110826.1"/>
    </source>
</evidence>
<feature type="domain" description="BPL/LPL catalytic" evidence="6">
    <location>
        <begin position="12"/>
        <end position="202"/>
    </location>
</feature>
<dbReference type="PANTHER" id="PTHR12835:SF5">
    <property type="entry name" value="BIOTIN--PROTEIN LIGASE"/>
    <property type="match status" value="1"/>
</dbReference>
<evidence type="ECO:0000256" key="4">
    <source>
        <dbReference type="ARBA" id="ARBA00023267"/>
    </source>
</evidence>
<dbReference type="InterPro" id="IPR004408">
    <property type="entry name" value="Biotin_CoA_COase_ligase"/>
</dbReference>
<organism evidence="7 8">
    <name type="scientific">Paenibacillus silagei</name>
    <dbReference type="NCBI Taxonomy" id="1670801"/>
    <lineage>
        <taxon>Bacteria</taxon>
        <taxon>Bacillati</taxon>
        <taxon>Bacillota</taxon>
        <taxon>Bacilli</taxon>
        <taxon>Bacillales</taxon>
        <taxon>Paenibacillaceae</taxon>
        <taxon>Paenibacillus</taxon>
    </lineage>
</organism>
<dbReference type="NCBIfam" id="TIGR00121">
    <property type="entry name" value="birA_ligase"/>
    <property type="match status" value="1"/>
</dbReference>
<protein>
    <recommendedName>
        <fullName evidence="5">biotin--[biotin carboxyl-carrier protein] ligase</fullName>
        <ecNumber evidence="5">6.3.4.15</ecNumber>
    </recommendedName>
</protein>
<gene>
    <name evidence="7" type="ORF">J2Z70_000966</name>
</gene>
<evidence type="ECO:0000256" key="3">
    <source>
        <dbReference type="ARBA" id="ARBA00022840"/>
    </source>
</evidence>
<dbReference type="InterPro" id="IPR008988">
    <property type="entry name" value="Transcriptional_repressor_C"/>
</dbReference>
<dbReference type="GO" id="GO:0004077">
    <property type="term" value="F:biotin--[biotin carboxyl-carrier protein] ligase activity"/>
    <property type="evidence" value="ECO:0007669"/>
    <property type="project" value="UniProtKB-EC"/>
</dbReference>
<dbReference type="CDD" id="cd16442">
    <property type="entry name" value="BPL"/>
    <property type="match status" value="1"/>
</dbReference>
<dbReference type="Proteomes" id="UP000773462">
    <property type="component" value="Unassembled WGS sequence"/>
</dbReference>
<keyword evidence="1 7" id="KW-0436">Ligase</keyword>
<keyword evidence="4" id="KW-0092">Biotin</keyword>
<dbReference type="Pfam" id="PF03099">
    <property type="entry name" value="BPL_LplA_LipB"/>
    <property type="match status" value="1"/>
</dbReference>
<dbReference type="PROSITE" id="PS51733">
    <property type="entry name" value="BPL_LPL_CATALYTIC"/>
    <property type="match status" value="1"/>
</dbReference>
<evidence type="ECO:0000259" key="6">
    <source>
        <dbReference type="PROSITE" id="PS51733"/>
    </source>
</evidence>
<proteinExistence type="predicted"/>
<dbReference type="Gene3D" id="3.30.930.10">
    <property type="entry name" value="Bira Bifunctional Protein, Domain 2"/>
    <property type="match status" value="1"/>
</dbReference>
<keyword evidence="8" id="KW-1185">Reference proteome</keyword>
<dbReference type="EMBL" id="JAGGLV010000002">
    <property type="protein sequence ID" value="MBP2110826.1"/>
    <property type="molecule type" value="Genomic_DNA"/>
</dbReference>